<dbReference type="PANTHER" id="PTHR33434">
    <property type="entry name" value="DEGV DOMAIN-CONTAINING PROTEIN DR_1986-RELATED"/>
    <property type="match status" value="1"/>
</dbReference>
<dbReference type="InterPro" id="IPR043168">
    <property type="entry name" value="DegV_C"/>
</dbReference>
<sequence>MPSSAPHRVVVTDSTASLPAALVRERGLVVVPLQVVIGDEVLDEAVTEDGTVDGADGATPARVAAALRAHRMVSTSRPNPAAMARVYAELASAGVDEVVAVHLSGEVSGTVESARSAARDAPVPVHVVDTRQVGVATGYAALAASRVLEAGGTGAEAADAAGRRAAAASSYFYVDTLEYLRRGGRIGAGAALLGSALAVKPLLTITDGVVGPLERVRTTSKALGRLEALAVTAAEAADDRVEVGVAHLANPDRAADLAQRLTERLGERLAHPEVRCDELGAVLGAHVGPGMVAVCVSPLVRAT</sequence>
<comment type="caution">
    <text evidence="2">The sequence shown here is derived from an EMBL/GenBank/DDBJ whole genome shotgun (WGS) entry which is preliminary data.</text>
</comment>
<dbReference type="Pfam" id="PF02645">
    <property type="entry name" value="DegV"/>
    <property type="match status" value="1"/>
</dbReference>
<organism evidence="2 3">
    <name type="scientific">Nocardioides lentus</name>
    <dbReference type="NCBI Taxonomy" id="338077"/>
    <lineage>
        <taxon>Bacteria</taxon>
        <taxon>Bacillati</taxon>
        <taxon>Actinomycetota</taxon>
        <taxon>Actinomycetes</taxon>
        <taxon>Propionibacteriales</taxon>
        <taxon>Nocardioidaceae</taxon>
        <taxon>Nocardioides</taxon>
    </lineage>
</organism>
<dbReference type="InterPro" id="IPR050270">
    <property type="entry name" value="DegV_domain_contain"/>
</dbReference>
<name>A0ABP5B442_9ACTN</name>
<accession>A0ABP5B442</accession>
<keyword evidence="3" id="KW-1185">Reference proteome</keyword>
<dbReference type="PANTHER" id="PTHR33434:SF2">
    <property type="entry name" value="FATTY ACID-BINDING PROTEIN TM_1468"/>
    <property type="match status" value="1"/>
</dbReference>
<evidence type="ECO:0000256" key="1">
    <source>
        <dbReference type="ARBA" id="ARBA00023121"/>
    </source>
</evidence>
<evidence type="ECO:0000313" key="3">
    <source>
        <dbReference type="Proteomes" id="UP001501612"/>
    </source>
</evidence>
<dbReference type="Gene3D" id="3.30.1180.10">
    <property type="match status" value="1"/>
</dbReference>
<evidence type="ECO:0000313" key="2">
    <source>
        <dbReference type="EMBL" id="GAA1930131.1"/>
    </source>
</evidence>
<dbReference type="RefSeq" id="WP_344009060.1">
    <property type="nucleotide sequence ID" value="NZ_BAAAMY010000014.1"/>
</dbReference>
<dbReference type="NCBIfam" id="TIGR00762">
    <property type="entry name" value="DegV"/>
    <property type="match status" value="1"/>
</dbReference>
<dbReference type="SUPFAM" id="SSF82549">
    <property type="entry name" value="DAK1/DegV-like"/>
    <property type="match status" value="1"/>
</dbReference>
<dbReference type="PROSITE" id="PS51482">
    <property type="entry name" value="DEGV"/>
    <property type="match status" value="1"/>
</dbReference>
<keyword evidence="1" id="KW-0446">Lipid-binding</keyword>
<dbReference type="Gene3D" id="3.40.50.10170">
    <property type="match status" value="1"/>
</dbReference>
<dbReference type="Proteomes" id="UP001501612">
    <property type="component" value="Unassembled WGS sequence"/>
</dbReference>
<protein>
    <submittedName>
        <fullName evidence="2">DegV family protein</fullName>
    </submittedName>
</protein>
<gene>
    <name evidence="2" type="ORF">GCM10009737_35090</name>
</gene>
<dbReference type="EMBL" id="BAAAMY010000014">
    <property type="protein sequence ID" value="GAA1930131.1"/>
    <property type="molecule type" value="Genomic_DNA"/>
</dbReference>
<proteinExistence type="predicted"/>
<dbReference type="InterPro" id="IPR003797">
    <property type="entry name" value="DegV"/>
</dbReference>
<reference evidence="3" key="1">
    <citation type="journal article" date="2019" name="Int. J. Syst. Evol. Microbiol.">
        <title>The Global Catalogue of Microorganisms (GCM) 10K type strain sequencing project: providing services to taxonomists for standard genome sequencing and annotation.</title>
        <authorList>
            <consortium name="The Broad Institute Genomics Platform"/>
            <consortium name="The Broad Institute Genome Sequencing Center for Infectious Disease"/>
            <person name="Wu L."/>
            <person name="Ma J."/>
        </authorList>
    </citation>
    <scope>NUCLEOTIDE SEQUENCE [LARGE SCALE GENOMIC DNA]</scope>
    <source>
        <strain evidence="3">JCM 14046</strain>
    </source>
</reference>